<dbReference type="OrthoDB" id="9803735at2"/>
<keyword evidence="7" id="KW-1185">Reference proteome</keyword>
<dbReference type="Pfam" id="PF00126">
    <property type="entry name" value="HTH_1"/>
    <property type="match status" value="1"/>
</dbReference>
<gene>
    <name evidence="6" type="ORF">AR543_00360</name>
</gene>
<keyword evidence="2" id="KW-0805">Transcription regulation</keyword>
<dbReference type="AlphaFoldDB" id="A0A172ZAH8"/>
<dbReference type="GO" id="GO:0005829">
    <property type="term" value="C:cytosol"/>
    <property type="evidence" value="ECO:0007669"/>
    <property type="project" value="TreeGrafter"/>
</dbReference>
<dbReference type="FunFam" id="1.10.10.10:FF:000001">
    <property type="entry name" value="LysR family transcriptional regulator"/>
    <property type="match status" value="1"/>
</dbReference>
<dbReference type="RefSeq" id="WP_060530796.1">
    <property type="nucleotide sequence ID" value="NZ_CP013023.1"/>
</dbReference>
<dbReference type="InterPro" id="IPR036388">
    <property type="entry name" value="WH-like_DNA-bd_sf"/>
</dbReference>
<evidence type="ECO:0000259" key="5">
    <source>
        <dbReference type="PROSITE" id="PS50931"/>
    </source>
</evidence>
<dbReference type="Pfam" id="PF03466">
    <property type="entry name" value="LysR_substrate"/>
    <property type="match status" value="1"/>
</dbReference>
<dbReference type="SUPFAM" id="SSF53850">
    <property type="entry name" value="Periplasmic binding protein-like II"/>
    <property type="match status" value="1"/>
</dbReference>
<dbReference type="STRING" id="1616788.AR543_00360"/>
<accession>A0A172ZAH8</accession>
<organism evidence="6 7">
    <name type="scientific">Paenibacillus bovis</name>
    <dbReference type="NCBI Taxonomy" id="1616788"/>
    <lineage>
        <taxon>Bacteria</taxon>
        <taxon>Bacillati</taxon>
        <taxon>Bacillota</taxon>
        <taxon>Bacilli</taxon>
        <taxon>Bacillales</taxon>
        <taxon>Paenibacillaceae</taxon>
        <taxon>Paenibacillus</taxon>
    </lineage>
</organism>
<dbReference type="InterPro" id="IPR000847">
    <property type="entry name" value="LysR_HTH_N"/>
</dbReference>
<dbReference type="GO" id="GO:0003700">
    <property type="term" value="F:DNA-binding transcription factor activity"/>
    <property type="evidence" value="ECO:0007669"/>
    <property type="project" value="InterPro"/>
</dbReference>
<evidence type="ECO:0000313" key="6">
    <source>
        <dbReference type="EMBL" id="ANF94634.1"/>
    </source>
</evidence>
<protein>
    <submittedName>
        <fullName evidence="6">Transcriptional regulator</fullName>
    </submittedName>
</protein>
<keyword evidence="4" id="KW-0804">Transcription</keyword>
<keyword evidence="3" id="KW-0238">DNA-binding</keyword>
<reference evidence="6 7" key="2">
    <citation type="journal article" date="2016" name="Int. J. Syst. Evol. Microbiol.">
        <title>Paenibacillus bovis sp. nov., isolated from raw yak (Bos grunniens) milk.</title>
        <authorList>
            <person name="Gao C."/>
            <person name="Han J."/>
            <person name="Liu Z."/>
            <person name="Xu X."/>
            <person name="Hang F."/>
            <person name="Wu Z."/>
        </authorList>
    </citation>
    <scope>NUCLEOTIDE SEQUENCE [LARGE SCALE GENOMIC DNA]</scope>
    <source>
        <strain evidence="6 7">BD3526</strain>
    </source>
</reference>
<dbReference type="CDD" id="cd05466">
    <property type="entry name" value="PBP2_LTTR_substrate"/>
    <property type="match status" value="1"/>
</dbReference>
<feature type="domain" description="HTH lysR-type" evidence="5">
    <location>
        <begin position="1"/>
        <end position="58"/>
    </location>
</feature>
<dbReference type="SUPFAM" id="SSF46785">
    <property type="entry name" value="Winged helix' DNA-binding domain"/>
    <property type="match status" value="1"/>
</dbReference>
<dbReference type="PRINTS" id="PR00039">
    <property type="entry name" value="HTHLYSR"/>
</dbReference>
<dbReference type="PANTHER" id="PTHR30419:SF28">
    <property type="entry name" value="HTH-TYPE TRANSCRIPTIONAL REGULATOR BSDA"/>
    <property type="match status" value="1"/>
</dbReference>
<dbReference type="Gene3D" id="1.10.10.10">
    <property type="entry name" value="Winged helix-like DNA-binding domain superfamily/Winged helix DNA-binding domain"/>
    <property type="match status" value="1"/>
</dbReference>
<dbReference type="InterPro" id="IPR005119">
    <property type="entry name" value="LysR_subst-bd"/>
</dbReference>
<dbReference type="Gene3D" id="3.40.190.290">
    <property type="match status" value="1"/>
</dbReference>
<evidence type="ECO:0000313" key="7">
    <source>
        <dbReference type="Proteomes" id="UP000078148"/>
    </source>
</evidence>
<sequence length="294" mass="33980">MDIRQLHYYCTIIEEGQITRAARTLHMAQPPLSQQLRLLEEELGVVLIYREGKRWEVTQAGQRLYERARYLLREMENIQQEISDVDRGLTGSITIGTSSICISRVSRHISEFHRDYPEVYHKILYGDTSHLEELLQQHKIDFALLLLPVEDEQAYEIMPLSDDPFVAVVPREWTELCQAESLTLEQIAEYPLLLARRMSGEGAYENIIGEFEQRRLQPRVVLDCPDISALFSFAAAGMGLTLIPESEIQQVYADRLCVIPLQQAIIRTRPALVWLKNRYMSKAARQLIQRIIPS</sequence>
<dbReference type="InterPro" id="IPR050950">
    <property type="entry name" value="HTH-type_LysR_regulators"/>
</dbReference>
<evidence type="ECO:0000256" key="2">
    <source>
        <dbReference type="ARBA" id="ARBA00023015"/>
    </source>
</evidence>
<evidence type="ECO:0000256" key="1">
    <source>
        <dbReference type="ARBA" id="ARBA00009437"/>
    </source>
</evidence>
<evidence type="ECO:0000256" key="4">
    <source>
        <dbReference type="ARBA" id="ARBA00023163"/>
    </source>
</evidence>
<dbReference type="PROSITE" id="PS50931">
    <property type="entry name" value="HTH_LYSR"/>
    <property type="match status" value="1"/>
</dbReference>
<dbReference type="InterPro" id="IPR036390">
    <property type="entry name" value="WH_DNA-bd_sf"/>
</dbReference>
<name>A0A172ZAH8_9BACL</name>
<dbReference type="EMBL" id="CP013023">
    <property type="protein sequence ID" value="ANF94634.1"/>
    <property type="molecule type" value="Genomic_DNA"/>
</dbReference>
<reference evidence="7" key="1">
    <citation type="submission" date="2015-10" db="EMBL/GenBank/DDBJ databases">
        <title>Genome of Paenibacillus bovis sp. nov.</title>
        <authorList>
            <person name="Wu Z."/>
            <person name="Gao C."/>
            <person name="Liu Z."/>
            <person name="Zheng H."/>
        </authorList>
    </citation>
    <scope>NUCLEOTIDE SEQUENCE [LARGE SCALE GENOMIC DNA]</scope>
    <source>
        <strain evidence="7">BD3526</strain>
    </source>
</reference>
<dbReference type="KEGG" id="pbv:AR543_00360"/>
<dbReference type="GO" id="GO:0003677">
    <property type="term" value="F:DNA binding"/>
    <property type="evidence" value="ECO:0007669"/>
    <property type="project" value="UniProtKB-KW"/>
</dbReference>
<evidence type="ECO:0000256" key="3">
    <source>
        <dbReference type="ARBA" id="ARBA00023125"/>
    </source>
</evidence>
<dbReference type="Proteomes" id="UP000078148">
    <property type="component" value="Chromosome"/>
</dbReference>
<comment type="similarity">
    <text evidence="1">Belongs to the LysR transcriptional regulatory family.</text>
</comment>
<proteinExistence type="inferred from homology"/>
<dbReference type="PANTHER" id="PTHR30419">
    <property type="entry name" value="HTH-TYPE TRANSCRIPTIONAL REGULATOR YBHD"/>
    <property type="match status" value="1"/>
</dbReference>